<keyword evidence="6" id="KW-1185">Reference proteome</keyword>
<organism evidence="5 6">
    <name type="scientific">Flaviaesturariibacter amylovorans</name>
    <dbReference type="NCBI Taxonomy" id="1084520"/>
    <lineage>
        <taxon>Bacteria</taxon>
        <taxon>Pseudomonadati</taxon>
        <taxon>Bacteroidota</taxon>
        <taxon>Chitinophagia</taxon>
        <taxon>Chitinophagales</taxon>
        <taxon>Chitinophagaceae</taxon>
        <taxon>Flaviaestuariibacter</taxon>
    </lineage>
</organism>
<name>A0ABP8GJ38_9BACT</name>
<evidence type="ECO:0000256" key="3">
    <source>
        <dbReference type="ARBA" id="ARBA00023237"/>
    </source>
</evidence>
<dbReference type="Gene3D" id="1.25.40.10">
    <property type="entry name" value="Tetratricopeptide repeat domain"/>
    <property type="match status" value="1"/>
</dbReference>
<gene>
    <name evidence="5" type="ORF">GCM10023184_12970</name>
</gene>
<evidence type="ECO:0000259" key="4">
    <source>
        <dbReference type="Pfam" id="PF13525"/>
    </source>
</evidence>
<evidence type="ECO:0000313" key="6">
    <source>
        <dbReference type="Proteomes" id="UP001501725"/>
    </source>
</evidence>
<evidence type="ECO:0000256" key="1">
    <source>
        <dbReference type="ARBA" id="ARBA00022729"/>
    </source>
</evidence>
<keyword evidence="2" id="KW-0472">Membrane</keyword>
<dbReference type="Proteomes" id="UP001501725">
    <property type="component" value="Unassembled WGS sequence"/>
</dbReference>
<evidence type="ECO:0000313" key="5">
    <source>
        <dbReference type="EMBL" id="GAA4325186.1"/>
    </source>
</evidence>
<dbReference type="Pfam" id="PF13525">
    <property type="entry name" value="YfiO"/>
    <property type="match status" value="1"/>
</dbReference>
<dbReference type="PROSITE" id="PS51257">
    <property type="entry name" value="PROKAR_LIPOPROTEIN"/>
    <property type="match status" value="1"/>
</dbReference>
<dbReference type="InterPro" id="IPR039565">
    <property type="entry name" value="BamD-like"/>
</dbReference>
<comment type="caution">
    <text evidence="5">The sequence shown here is derived from an EMBL/GenBank/DDBJ whole genome shotgun (WGS) entry which is preliminary data.</text>
</comment>
<accession>A0ABP8GJ38</accession>
<keyword evidence="1" id="KW-0732">Signal</keyword>
<dbReference type="EMBL" id="BAABGY010000006">
    <property type="protein sequence ID" value="GAA4325186.1"/>
    <property type="molecule type" value="Genomic_DNA"/>
</dbReference>
<dbReference type="InterPro" id="IPR017689">
    <property type="entry name" value="BamD"/>
</dbReference>
<sequence>MRLFAALSLVLILTTGCDPITKIMKSKDPEYKLRKAEDYFAKKKYNHAQQLYEDVMPNYKGTARFEDIYYKYAYTAYHLRDYMNAENLFKTYMEVFPNSARAEEMDYMRAFTFYKQSPKAELDQTNTIKAMGMMQTFINTHPGSTRNKEAGAIVDACRTKLEAKDRNAAKLYFDIGQFRASAVAYEALMNNYPDSEQTDLYKFMSIKAYYEFAQMSVDEKRTERYGKVVESCQDFMDRFPQSGYAKQVQQFLSLSQTQLKSIAHEQPSKTSA</sequence>
<protein>
    <recommendedName>
        <fullName evidence="4">Outer membrane lipoprotein BamD-like domain-containing protein</fullName>
    </recommendedName>
</protein>
<dbReference type="NCBIfam" id="TIGR03302">
    <property type="entry name" value="OM_YfiO"/>
    <property type="match status" value="1"/>
</dbReference>
<keyword evidence="3" id="KW-0998">Cell outer membrane</keyword>
<dbReference type="SUPFAM" id="SSF48452">
    <property type="entry name" value="TPR-like"/>
    <property type="match status" value="1"/>
</dbReference>
<reference evidence="6" key="1">
    <citation type="journal article" date="2019" name="Int. J. Syst. Evol. Microbiol.">
        <title>The Global Catalogue of Microorganisms (GCM) 10K type strain sequencing project: providing services to taxonomists for standard genome sequencing and annotation.</title>
        <authorList>
            <consortium name="The Broad Institute Genomics Platform"/>
            <consortium name="The Broad Institute Genome Sequencing Center for Infectious Disease"/>
            <person name="Wu L."/>
            <person name="Ma J."/>
        </authorList>
    </citation>
    <scope>NUCLEOTIDE SEQUENCE [LARGE SCALE GENOMIC DNA]</scope>
    <source>
        <strain evidence="6">JCM 17919</strain>
    </source>
</reference>
<dbReference type="InterPro" id="IPR011990">
    <property type="entry name" value="TPR-like_helical_dom_sf"/>
</dbReference>
<feature type="domain" description="Outer membrane lipoprotein BamD-like" evidence="4">
    <location>
        <begin position="34"/>
        <end position="218"/>
    </location>
</feature>
<dbReference type="RefSeq" id="WP_345254409.1">
    <property type="nucleotide sequence ID" value="NZ_BAABGY010000006.1"/>
</dbReference>
<proteinExistence type="predicted"/>
<evidence type="ECO:0000256" key="2">
    <source>
        <dbReference type="ARBA" id="ARBA00023136"/>
    </source>
</evidence>